<feature type="signal peptide" evidence="7">
    <location>
        <begin position="1"/>
        <end position="20"/>
    </location>
</feature>
<evidence type="ECO:0000256" key="7">
    <source>
        <dbReference type="SAM" id="SignalP"/>
    </source>
</evidence>
<dbReference type="GO" id="GO:0006032">
    <property type="term" value="P:chitin catabolic process"/>
    <property type="evidence" value="ECO:0007669"/>
    <property type="project" value="TreeGrafter"/>
</dbReference>
<keyword evidence="9" id="KW-0378">Hydrolase</keyword>
<dbReference type="InterPro" id="IPR029070">
    <property type="entry name" value="Chitinase_insertion_sf"/>
</dbReference>
<organism evidence="9 10">
    <name type="scientific">Popillia japonica</name>
    <name type="common">Japanese beetle</name>
    <dbReference type="NCBI Taxonomy" id="7064"/>
    <lineage>
        <taxon>Eukaryota</taxon>
        <taxon>Metazoa</taxon>
        <taxon>Ecdysozoa</taxon>
        <taxon>Arthropoda</taxon>
        <taxon>Hexapoda</taxon>
        <taxon>Insecta</taxon>
        <taxon>Pterygota</taxon>
        <taxon>Neoptera</taxon>
        <taxon>Endopterygota</taxon>
        <taxon>Coleoptera</taxon>
        <taxon>Polyphaga</taxon>
        <taxon>Scarabaeiformia</taxon>
        <taxon>Scarabaeidae</taxon>
        <taxon>Rutelinae</taxon>
        <taxon>Popillia</taxon>
    </lineage>
</organism>
<dbReference type="AlphaFoldDB" id="A0AAW1LTS7"/>
<dbReference type="Pfam" id="PF00704">
    <property type="entry name" value="Glyco_hydro_18"/>
    <property type="match status" value="1"/>
</dbReference>
<evidence type="ECO:0000313" key="9">
    <source>
        <dbReference type="EMBL" id="KAK9737319.1"/>
    </source>
</evidence>
<evidence type="ECO:0000256" key="6">
    <source>
        <dbReference type="ARBA" id="ARBA00023180"/>
    </source>
</evidence>
<evidence type="ECO:0000256" key="4">
    <source>
        <dbReference type="ARBA" id="ARBA00022729"/>
    </source>
</evidence>
<dbReference type="Gene3D" id="3.10.50.10">
    <property type="match status" value="1"/>
</dbReference>
<keyword evidence="3" id="KW-0964">Secreted</keyword>
<evidence type="ECO:0000259" key="8">
    <source>
        <dbReference type="PROSITE" id="PS51910"/>
    </source>
</evidence>
<dbReference type="GO" id="GO:0005975">
    <property type="term" value="P:carbohydrate metabolic process"/>
    <property type="evidence" value="ECO:0007669"/>
    <property type="project" value="InterPro"/>
</dbReference>
<feature type="domain" description="GH18" evidence="8">
    <location>
        <begin position="22"/>
        <end position="443"/>
    </location>
</feature>
<dbReference type="SUPFAM" id="SSF51445">
    <property type="entry name" value="(Trans)glycosidases"/>
    <property type="match status" value="1"/>
</dbReference>
<dbReference type="GO" id="GO:0005576">
    <property type="term" value="C:extracellular region"/>
    <property type="evidence" value="ECO:0007669"/>
    <property type="project" value="UniProtKB-SubCell"/>
</dbReference>
<proteinExistence type="inferred from homology"/>
<feature type="chain" id="PRO_5043654378" evidence="7">
    <location>
        <begin position="21"/>
        <end position="443"/>
    </location>
</feature>
<dbReference type="SMART" id="SM00636">
    <property type="entry name" value="Glyco_18"/>
    <property type="match status" value="1"/>
</dbReference>
<keyword evidence="6" id="KW-0325">Glycoprotein</keyword>
<dbReference type="PROSITE" id="PS51910">
    <property type="entry name" value="GH18_2"/>
    <property type="match status" value="1"/>
</dbReference>
<reference evidence="9 10" key="1">
    <citation type="journal article" date="2024" name="BMC Genomics">
        <title>De novo assembly and annotation of Popillia japonica's genome with initial clues to its potential as an invasive pest.</title>
        <authorList>
            <person name="Cucini C."/>
            <person name="Boschi S."/>
            <person name="Funari R."/>
            <person name="Cardaioli E."/>
            <person name="Iannotti N."/>
            <person name="Marturano G."/>
            <person name="Paoli F."/>
            <person name="Bruttini M."/>
            <person name="Carapelli A."/>
            <person name="Frati F."/>
            <person name="Nardi F."/>
        </authorList>
    </citation>
    <scope>NUCLEOTIDE SEQUENCE [LARGE SCALE GENOMIC DNA]</scope>
    <source>
        <strain evidence="9">DMR45628</strain>
    </source>
</reference>
<comment type="subcellular location">
    <subcellularLocation>
        <location evidence="1">Secreted</location>
    </subcellularLocation>
</comment>
<accession>A0AAW1LTS7</accession>
<dbReference type="PANTHER" id="PTHR11177">
    <property type="entry name" value="CHITINASE"/>
    <property type="match status" value="1"/>
</dbReference>
<evidence type="ECO:0000256" key="3">
    <source>
        <dbReference type="ARBA" id="ARBA00022525"/>
    </source>
</evidence>
<dbReference type="Gene3D" id="3.20.20.80">
    <property type="entry name" value="Glycosidases"/>
    <property type="match status" value="1"/>
</dbReference>
<dbReference type="InterPro" id="IPR050314">
    <property type="entry name" value="Glycosyl_Hydrlase_18"/>
</dbReference>
<name>A0AAW1LTS7_POPJA</name>
<evidence type="ECO:0000256" key="1">
    <source>
        <dbReference type="ARBA" id="ARBA00004613"/>
    </source>
</evidence>
<evidence type="ECO:0000313" key="10">
    <source>
        <dbReference type="Proteomes" id="UP001458880"/>
    </source>
</evidence>
<dbReference type="GO" id="GO:0008061">
    <property type="term" value="F:chitin binding"/>
    <property type="evidence" value="ECO:0007669"/>
    <property type="project" value="InterPro"/>
</dbReference>
<protein>
    <submittedName>
        <fullName evidence="9">Glycosyl hydrolases family 18</fullName>
    </submittedName>
</protein>
<gene>
    <name evidence="9" type="ORF">QE152_g10822</name>
</gene>
<comment type="caution">
    <text evidence="9">The sequence shown here is derived from an EMBL/GenBank/DDBJ whole genome shotgun (WGS) entry which is preliminary data.</text>
</comment>
<comment type="similarity">
    <text evidence="2">Belongs to the glycosyl hydrolase 18 family. IDGF subfamily.</text>
</comment>
<dbReference type="InterPro" id="IPR001223">
    <property type="entry name" value="Glyco_hydro18_cat"/>
</dbReference>
<dbReference type="SUPFAM" id="SSF54556">
    <property type="entry name" value="Chitinase insertion domain"/>
    <property type="match status" value="1"/>
</dbReference>
<evidence type="ECO:0000256" key="5">
    <source>
        <dbReference type="ARBA" id="ARBA00023157"/>
    </source>
</evidence>
<dbReference type="EMBL" id="JASPKY010000101">
    <property type="protein sequence ID" value="KAK9737319.1"/>
    <property type="molecule type" value="Genomic_DNA"/>
</dbReference>
<keyword evidence="5" id="KW-1015">Disulfide bond</keyword>
<evidence type="ECO:0000256" key="2">
    <source>
        <dbReference type="ARBA" id="ARBA00006606"/>
    </source>
</evidence>
<dbReference type="PANTHER" id="PTHR11177:SF235">
    <property type="entry name" value="CHITINASE-LIKE PROTEIN IDGF1-RELATED"/>
    <property type="match status" value="1"/>
</dbReference>
<dbReference type="InterPro" id="IPR017853">
    <property type="entry name" value="GH"/>
</dbReference>
<dbReference type="InterPro" id="IPR011583">
    <property type="entry name" value="Chitinase_II/V-like_cat"/>
</dbReference>
<dbReference type="FunFam" id="3.20.20.80:FF:000071">
    <property type="entry name" value="Imaginal disc growth factor"/>
    <property type="match status" value="1"/>
</dbReference>
<keyword evidence="4 7" id="KW-0732">Signal</keyword>
<dbReference type="GO" id="GO:0004568">
    <property type="term" value="F:chitinase activity"/>
    <property type="evidence" value="ECO:0007669"/>
    <property type="project" value="TreeGrafter"/>
</dbReference>
<dbReference type="Proteomes" id="UP001458880">
    <property type="component" value="Unassembled WGS sequence"/>
</dbReference>
<keyword evidence="10" id="KW-1185">Reference proteome</keyword>
<sequence length="443" mass="50132">MLRFILLTTALLAVFSYTKADPKVVCYYNSRASLRDGQGKFDLQFIEPALQFCTHLIYKSARINADTFKLVAQDEKFDITQDNYRKVTDLKRRYPGLRVLLSVGNNDDDPEQKEKYLTLLESVDNRLAFVNSAHMIVKSYGFDGLDLGWEFPTTKPKKIRGAFGSFFHSIKKKIVGDSKKDEKEEEHKEQFTALTREIKNAFRHDGLLVTLTVLPNVNSTVYYDTRNLIQHLDLVNLLAFDFYNPTRNPKEADYPAPLYHLYDRKIDENGDYQVRHWIDTGAPANKIILGLPSYGRAWKMTEDSAISGVPPFTVDGAADEGPYTKVAGLLSYPEVCAKLANPNNLQGAGTHLRKVGDPTKRYDWKVNDVDKRFGTYAFRLPDENEEGGIWVGYEDPDTAGNKAAYARAKGLGGIAVYDITLDDFRGLCSGDKYPVLRAAKFRL</sequence>